<proteinExistence type="predicted"/>
<sequence length="294" mass="32905">MLWTESVTEWVADGKPVQVGLSRYGSGPEMLLLPALSSISTRDELRELQMRLGKHYSTLSVDWPGFGTLPRPEVAWRPEHYRHFLRYLTRNVTQPEVTVACGHAAGYLLAQAAESPGSVGRLCLLSPTWRGPLPTMLKRRPDFLRRLPGLTDLPGIGAVFYRLNVNSQLIRMMGRGHVYENPQWLTETRLAGKLRVTEASGARHASFRFVTGALDLFTDRGRFLDTLKHISRPVLVVTGRYTPEKSREEMDALCALPGVVSSELPGGKLSFYEECPEETADVILRFLAPECLAE</sequence>
<dbReference type="Proteomes" id="UP000192573">
    <property type="component" value="Unassembled WGS sequence"/>
</dbReference>
<dbReference type="RefSeq" id="WP_080861108.1">
    <property type="nucleotide sequence ID" value="NZ_CP077405.1"/>
</dbReference>
<dbReference type="PANTHER" id="PTHR47914">
    <property type="entry name" value="ALPHA/BETA-HYDROLASES SUPERFAMILY PROTEIN"/>
    <property type="match status" value="1"/>
</dbReference>
<organism evidence="2 3">
    <name type="scientific">Citrobacter braakii</name>
    <dbReference type="NCBI Taxonomy" id="57706"/>
    <lineage>
        <taxon>Bacteria</taxon>
        <taxon>Pseudomonadati</taxon>
        <taxon>Pseudomonadota</taxon>
        <taxon>Gammaproteobacteria</taxon>
        <taxon>Enterobacterales</taxon>
        <taxon>Enterobacteriaceae</taxon>
        <taxon>Citrobacter</taxon>
        <taxon>Citrobacter freundii complex</taxon>
    </lineage>
</organism>
<dbReference type="Gene3D" id="3.40.50.1820">
    <property type="entry name" value="alpha/beta hydrolase"/>
    <property type="match status" value="1"/>
</dbReference>
<dbReference type="Pfam" id="PF12697">
    <property type="entry name" value="Abhydrolase_6"/>
    <property type="match status" value="1"/>
</dbReference>
<feature type="domain" description="AB hydrolase-1" evidence="1">
    <location>
        <begin position="47"/>
        <end position="282"/>
    </location>
</feature>
<evidence type="ECO:0000259" key="1">
    <source>
        <dbReference type="Pfam" id="PF12697"/>
    </source>
</evidence>
<name>A0A1V8NRQ2_CITBR</name>
<accession>A0A1V8NRQ2</accession>
<dbReference type="SUPFAM" id="SSF53474">
    <property type="entry name" value="alpha/beta-Hydrolases"/>
    <property type="match status" value="1"/>
</dbReference>
<protein>
    <recommendedName>
        <fullName evidence="1">AB hydrolase-1 domain-containing protein</fullName>
    </recommendedName>
</protein>
<evidence type="ECO:0000313" key="2">
    <source>
        <dbReference type="EMBL" id="OQM39106.1"/>
    </source>
</evidence>
<dbReference type="InterPro" id="IPR029058">
    <property type="entry name" value="AB_hydrolase_fold"/>
</dbReference>
<gene>
    <name evidence="2" type="ORF">BZK42_26600</name>
</gene>
<dbReference type="InterPro" id="IPR000073">
    <property type="entry name" value="AB_hydrolase_1"/>
</dbReference>
<evidence type="ECO:0000313" key="3">
    <source>
        <dbReference type="Proteomes" id="UP000192573"/>
    </source>
</evidence>
<reference evidence="2 3" key="1">
    <citation type="submission" date="2017-03" db="EMBL/GenBank/DDBJ databases">
        <authorList>
            <person name="Afonso C.L."/>
            <person name="Miller P.J."/>
            <person name="Scott M.A."/>
            <person name="Spackman E."/>
            <person name="Goraichik I."/>
            <person name="Dimitrov K.M."/>
            <person name="Suarez D.L."/>
            <person name="Swayne D.E."/>
        </authorList>
    </citation>
    <scope>NUCLEOTIDE SEQUENCE [LARGE SCALE GENOMIC DNA]</scope>
    <source>
        <strain evidence="2 3">ATCC 51113</strain>
    </source>
</reference>
<dbReference type="AlphaFoldDB" id="A0A1V8NRQ2"/>
<dbReference type="PANTHER" id="PTHR47914:SF1">
    <property type="entry name" value="ALPHA_BETA-HYDROLASES SUPERFAMILY PROTEIN"/>
    <property type="match status" value="1"/>
</dbReference>
<dbReference type="EMBL" id="NAEW01000033">
    <property type="protein sequence ID" value="OQM39106.1"/>
    <property type="molecule type" value="Genomic_DNA"/>
</dbReference>
<comment type="caution">
    <text evidence="2">The sequence shown here is derived from an EMBL/GenBank/DDBJ whole genome shotgun (WGS) entry which is preliminary data.</text>
</comment>